<proteinExistence type="predicted"/>
<name>A0ACC3A0G0_9EURO</name>
<keyword evidence="1" id="KW-0067">ATP-binding</keyword>
<protein>
    <submittedName>
        <fullName evidence="1">ATP-binding cassette transporter snq2</fullName>
    </submittedName>
</protein>
<keyword evidence="1" id="KW-0547">Nucleotide-binding</keyword>
<comment type="caution">
    <text evidence="1">The sequence shown here is derived from an EMBL/GenBank/DDBJ whole genome shotgun (WGS) entry which is preliminary data.</text>
</comment>
<sequence>MANDLSQLTPMSFGINESYHTAPSDLSLGQQTPTKEDPDPYAHHVFTSASATTYHDRVTGVTTSTSEGHTYTSDASAEELEEHQQHDTSASDKEILSDTANAVHGGSAGVERKPEPTRSSSSDTLTQTNANVVIEPPTPSTARHRYKESDGASISTASSEDRHDTAKRAFEPIKSAQASQRPNLAKRKSITSEDDLFRALSRRRTATSDTDPEEERDEVERLMSRMFGKERQKTSEEEKTRHSGVVFRDLTVKGVGLGASLQPTIGDIFMGLPRFVKNLLTKGPKAATGKPPTRELLSNFNGCVRPGELLLVLGRPGSGCSTFLKVFCNQRAGYKEVLGDVTYGGTDARRMAKDFRGEVIYQPEDDLHYATLTVKQTLKFALKTRTPGKESRLEGESKKDYVREFLRVALKLLWIEHTADTKVGSAYIRGVSGGERKRVSIAEALVTRASVQGWDNSSKGLDASTAVEYVQSLRTLTNMAGISTAVSLYQAGESLYELVDKVLLIDQGQCLYYGSADDAKKYFLDLGFDCPGRWTTADFLTSVTDEHERSIRKGWEDRIPRSALDFAEAYRKSDAYKKNLDDMKDFEAHLESQRRQRLENRSKKNKKKNYTIPFHQQVIACTKRQFLVMLGDRASLIGKWGGIVFQSLIVGSLFFQLPDNTNGAFTRGGVIFFVLLFNALLALAEQTAAFESKPILMKHKTFSFNHPAAYALAQTVVDIPLVLIQVLLFLITILFMAHVSVTASQFFIAVLTVWLVTMVTYAFFRAISAVCKTLDDATKVTGIAIQILVVYTGYLIPPAQMRPWFGWLRWINWIQYGFECLMANEFYNLEMECVPPYLVPQGPDASPQYQSCTLAGSVPGSTTVNGEAYIQAAFSYSRSHLWRNFGFLWAFFFFFLAITCIGMETMKPNAGGGAITMFKRGQVPKKVEESIQTGGRKGGDDEEKLNEKGAAPQKEISSSDTDTASKEKNDDEAMKNVAKNETVFTFQDINYTIPYQGGERKLLQKVQGFVKPGKLTALMGASGAGKTTLLNTLAQRINFGTVSGTFLVDGRPLPKSFQRATGFAEQMDVHEPTATVREALRFSALLRQPKEVSTKEKYDYCETIIDLLEMRDIAGATIGIIGEGLNAEQRKRLTIGVELASKPELLFFLDEPTSGLDSGAAFNVVRFLRKLADAGQAVLCTIHQPSAVLFEHFDDLVLLKAGGRVVYAGELGKDSSKLRTYFEENGGSKCPPDANPAEWMLEVIGAGNPDYNGPDYGDIWLESDRFKEQTHEIEEMIEKRKHVEHSANVRDDREYAMPLSTQTMAVVRRSFVAFWRTPNYAMGIFFLHILTGLFNCFTFYHLGFASIDFQSRLFSIFMTLTISPPLIQQLQPVFLNSRNIFQSRENNAKIYSWFAWTTAAVVVEIPYRVVAGSIYFCCWWWGIMGYRVSGFTSGFTYLMVILFELYYTGFGQAIAAFSPNDLLASLLVPLFFLFVVSFCGVVVPPQQLPAFWREWMYWLTPFHYLLEAFLGVAIHDQPVVCLTNEFARFSAPPGQTCQSYAQPFIDQAGGYVQTGLDGICEFCQYANGDEFGRGFSVYYANRWRDMGIFCAFILFNYFVVYVCTWLRFRGKNPLKAPMQRLMEKRKKKST</sequence>
<evidence type="ECO:0000313" key="1">
    <source>
        <dbReference type="EMBL" id="KAJ9653379.1"/>
    </source>
</evidence>
<accession>A0ACC3A0G0</accession>
<gene>
    <name evidence="1" type="primary">SNQ2_3</name>
    <name evidence="1" type="ORF">H2198_007419</name>
</gene>
<keyword evidence="2" id="KW-1185">Reference proteome</keyword>
<dbReference type="Proteomes" id="UP001172386">
    <property type="component" value="Unassembled WGS sequence"/>
</dbReference>
<evidence type="ECO:0000313" key="2">
    <source>
        <dbReference type="Proteomes" id="UP001172386"/>
    </source>
</evidence>
<dbReference type="EMBL" id="JAPDRQ010000156">
    <property type="protein sequence ID" value="KAJ9653379.1"/>
    <property type="molecule type" value="Genomic_DNA"/>
</dbReference>
<reference evidence="1" key="1">
    <citation type="submission" date="2022-10" db="EMBL/GenBank/DDBJ databases">
        <title>Culturing micro-colonial fungi from biological soil crusts in the Mojave desert and describing Neophaeococcomyces mojavensis, and introducing the new genera and species Taxawa tesnikishii.</title>
        <authorList>
            <person name="Kurbessoian T."/>
            <person name="Stajich J.E."/>
        </authorList>
    </citation>
    <scope>NUCLEOTIDE SEQUENCE</scope>
    <source>
        <strain evidence="1">JES_112</strain>
    </source>
</reference>
<organism evidence="1 2">
    <name type="scientific">Neophaeococcomyces mojaviensis</name>
    <dbReference type="NCBI Taxonomy" id="3383035"/>
    <lineage>
        <taxon>Eukaryota</taxon>
        <taxon>Fungi</taxon>
        <taxon>Dikarya</taxon>
        <taxon>Ascomycota</taxon>
        <taxon>Pezizomycotina</taxon>
        <taxon>Eurotiomycetes</taxon>
        <taxon>Chaetothyriomycetidae</taxon>
        <taxon>Chaetothyriales</taxon>
        <taxon>Chaetothyriales incertae sedis</taxon>
        <taxon>Neophaeococcomyces</taxon>
    </lineage>
</organism>